<name>A0A4V6QDC8_9FLAO</name>
<evidence type="ECO:0000256" key="3">
    <source>
        <dbReference type="ARBA" id="ARBA00022452"/>
    </source>
</evidence>
<evidence type="ECO:0000256" key="8">
    <source>
        <dbReference type="PROSITE-ProRule" id="PRU01360"/>
    </source>
</evidence>
<dbReference type="Gene3D" id="2.60.40.1120">
    <property type="entry name" value="Carboxypeptidase-like, regulatory domain"/>
    <property type="match status" value="1"/>
</dbReference>
<evidence type="ECO:0000313" key="14">
    <source>
        <dbReference type="Proteomes" id="UP000294824"/>
    </source>
</evidence>
<organism evidence="13 14">
    <name type="scientific">Algibacter lectus</name>
    <dbReference type="NCBI Taxonomy" id="221126"/>
    <lineage>
        <taxon>Bacteria</taxon>
        <taxon>Pseudomonadati</taxon>
        <taxon>Bacteroidota</taxon>
        <taxon>Flavobacteriia</taxon>
        <taxon>Flavobacteriales</taxon>
        <taxon>Flavobacteriaceae</taxon>
        <taxon>Algibacter</taxon>
    </lineage>
</organism>
<feature type="signal peptide" evidence="10">
    <location>
        <begin position="1"/>
        <end position="27"/>
    </location>
</feature>
<dbReference type="InterPro" id="IPR023997">
    <property type="entry name" value="TonB-dep_OMP_SusC/RagA_CS"/>
</dbReference>
<dbReference type="InterPro" id="IPR008969">
    <property type="entry name" value="CarboxyPept-like_regulatory"/>
</dbReference>
<dbReference type="InterPro" id="IPR023996">
    <property type="entry name" value="TonB-dep_OMP_SusC/RagA"/>
</dbReference>
<comment type="subcellular location">
    <subcellularLocation>
        <location evidence="1 8">Cell outer membrane</location>
        <topology evidence="1 8">Multi-pass membrane protein</topology>
    </subcellularLocation>
</comment>
<dbReference type="Gene3D" id="2.40.170.20">
    <property type="entry name" value="TonB-dependent receptor, beta-barrel domain"/>
    <property type="match status" value="1"/>
</dbReference>
<feature type="domain" description="TonB-dependent receptor-like beta-barrel" evidence="11">
    <location>
        <begin position="430"/>
        <end position="998"/>
    </location>
</feature>
<dbReference type="Pfam" id="PF00593">
    <property type="entry name" value="TonB_dep_Rec_b-barrel"/>
    <property type="match status" value="1"/>
</dbReference>
<feature type="domain" description="TonB-dependent receptor plug" evidence="12">
    <location>
        <begin position="123"/>
        <end position="246"/>
    </location>
</feature>
<dbReference type="NCBIfam" id="TIGR04056">
    <property type="entry name" value="OMP_RagA_SusC"/>
    <property type="match status" value="1"/>
</dbReference>
<dbReference type="SUPFAM" id="SSF49464">
    <property type="entry name" value="Carboxypeptidase regulatory domain-like"/>
    <property type="match status" value="1"/>
</dbReference>
<keyword evidence="6 8" id="KW-0472">Membrane</keyword>
<reference evidence="13 14" key="1">
    <citation type="submission" date="2019-03" db="EMBL/GenBank/DDBJ databases">
        <title>Genomic Encyclopedia of Type Strains, Phase III (KMG-III): the genomes of soil and plant-associated and newly described type strains.</title>
        <authorList>
            <person name="Whitman W."/>
        </authorList>
    </citation>
    <scope>NUCLEOTIDE SEQUENCE [LARGE SCALE GENOMIC DNA]</scope>
    <source>
        <strain evidence="13 14">CECT 8301</strain>
    </source>
</reference>
<dbReference type="InterPro" id="IPR039426">
    <property type="entry name" value="TonB-dep_rcpt-like"/>
</dbReference>
<evidence type="ECO:0000256" key="2">
    <source>
        <dbReference type="ARBA" id="ARBA00022448"/>
    </source>
</evidence>
<dbReference type="InterPro" id="IPR012910">
    <property type="entry name" value="Plug_dom"/>
</dbReference>
<dbReference type="Pfam" id="PF07715">
    <property type="entry name" value="Plug"/>
    <property type="match status" value="1"/>
</dbReference>
<keyword evidence="7 8" id="KW-0998">Cell outer membrane</keyword>
<keyword evidence="4 8" id="KW-0812">Transmembrane</keyword>
<comment type="similarity">
    <text evidence="8 9">Belongs to the TonB-dependent receptor family.</text>
</comment>
<evidence type="ECO:0000256" key="6">
    <source>
        <dbReference type="ARBA" id="ARBA00023136"/>
    </source>
</evidence>
<dbReference type="InterPro" id="IPR036942">
    <property type="entry name" value="Beta-barrel_TonB_sf"/>
</dbReference>
<proteinExistence type="inferred from homology"/>
<evidence type="ECO:0000256" key="5">
    <source>
        <dbReference type="ARBA" id="ARBA00023077"/>
    </source>
</evidence>
<evidence type="ECO:0000256" key="9">
    <source>
        <dbReference type="RuleBase" id="RU003357"/>
    </source>
</evidence>
<evidence type="ECO:0000256" key="1">
    <source>
        <dbReference type="ARBA" id="ARBA00004571"/>
    </source>
</evidence>
<gene>
    <name evidence="13" type="ORF">DFQ06_0972</name>
</gene>
<evidence type="ECO:0000259" key="11">
    <source>
        <dbReference type="Pfam" id="PF00593"/>
    </source>
</evidence>
<dbReference type="InterPro" id="IPR037066">
    <property type="entry name" value="Plug_dom_sf"/>
</dbReference>
<dbReference type="InterPro" id="IPR000531">
    <property type="entry name" value="Beta-barrel_TonB"/>
</dbReference>
<keyword evidence="14" id="KW-1185">Reference proteome</keyword>
<dbReference type="EMBL" id="SORL01000007">
    <property type="protein sequence ID" value="TDY64071.1"/>
    <property type="molecule type" value="Genomic_DNA"/>
</dbReference>
<protein>
    <submittedName>
        <fullName evidence="13">TonB-linked SusC/RagA family outer membrane protein</fullName>
    </submittedName>
</protein>
<keyword evidence="5 9" id="KW-0798">TonB box</keyword>
<dbReference type="Gene3D" id="2.170.130.10">
    <property type="entry name" value="TonB-dependent receptor, plug domain"/>
    <property type="match status" value="1"/>
</dbReference>
<dbReference type="AlphaFoldDB" id="A0A4V6QDC8"/>
<accession>A0A4V6QDC8</accession>
<keyword evidence="3 8" id="KW-1134">Transmembrane beta strand</keyword>
<evidence type="ECO:0000256" key="10">
    <source>
        <dbReference type="SAM" id="SignalP"/>
    </source>
</evidence>
<dbReference type="NCBIfam" id="TIGR04057">
    <property type="entry name" value="SusC_RagA_signa"/>
    <property type="match status" value="1"/>
</dbReference>
<keyword evidence="2 8" id="KW-0813">Transport</keyword>
<dbReference type="Proteomes" id="UP000294824">
    <property type="component" value="Unassembled WGS sequence"/>
</dbReference>
<feature type="chain" id="PRO_5020276928" evidence="10">
    <location>
        <begin position="28"/>
        <end position="1042"/>
    </location>
</feature>
<comment type="caution">
    <text evidence="13">The sequence shown here is derived from an EMBL/GenBank/DDBJ whole genome shotgun (WGS) entry which is preliminary data.</text>
</comment>
<dbReference type="GO" id="GO:0009279">
    <property type="term" value="C:cell outer membrane"/>
    <property type="evidence" value="ECO:0007669"/>
    <property type="project" value="UniProtKB-SubCell"/>
</dbReference>
<evidence type="ECO:0000256" key="4">
    <source>
        <dbReference type="ARBA" id="ARBA00022692"/>
    </source>
</evidence>
<dbReference type="PROSITE" id="PS52016">
    <property type="entry name" value="TONB_DEPENDENT_REC_3"/>
    <property type="match status" value="1"/>
</dbReference>
<sequence length="1042" mass="113472">MMKNKRIKKMKKTLSFCLIIFSLGMFAQGNVVKGTVTSEDGIPLPGVNVLQKTTNNGTVTDFDGNFEIKLIKGEQILVFSYVGFKTQEFSVSGKSNINLSLEEDAQSLNEVVVVGYGTQSRADLVGSIGSVKGEDIASMPVPTFDMALQGRTAGLDIVNTSSEPGGEVTIRIRGNNSILGDNSPLVVIDGYPMPTGSEASANGAGDGNQTSSNILSFLNPAEIESVEILKDASSTAIYGSRGANGVIIVTTKKGAYQQATQINFTAETGFSNIQDFPEVLDGPTYAAWRNEVALRNGDAELPFDGDPRPLPENTSTTDWLDRILRTGVTNRYQLTLSGGGDKSRYFLSANYLENGGVVKFTDFSRGNIRLNIDNTLTDRLTTSTSVNYVRTKNNRSGEGSGAIINSGAVFSAYKNSPTATPGDNIDEGDGTTNFFTDPLVELADTRNETYNENLIISILSRYKILDNLTFNLSTGTTSSNSRRELFFPKTTRIGSLRDSRAVYNVSSSSNYLVESYLSYNKSFNLGNIDATAGYSYQIDDTRRLNTIVDGFPVDVLATDNIGLGLVPFIPTSSRIERVLSSYYARLNYNYDKRYYISLTGRADGSSVFAENKKWGYFPSVGFGWTASNEAFLEDVDIMSNLKFRASYGITGSQSIQPLQSLTLLGTANAVYGDVLYSGLAPTRIGNPNLEWEKTKQLNVGVDIGVLKNRFSASFDYYNKTTEDLLLNFPLPTSAGLGSITANAGSIENKGIEIVVGGYVVDNKDFKWNSNFNWSNNKATVLSLGDTDADIFGPGPAANIVTDPSNIMRVGETFGALYGYKVIGLLQESDFDSSGAATVPIFGTTPEPGQYKYQDISGPEGIPDGVINGQDRSIIGNTNPDYIFGWNNDFSYKNFTLGIFIQGSVGNDLMNINNLFLSTGRTANNVFKDWYENRWTPENPTNNPRYVDRIDNQYLQPNSAIVEDGSYIRLKNVSLGYNIPTEKIKGVNSLRVYATATNLITITDYSGFDPEVNIRGGNNLSQGIDFGSYPRAQNFTIGLNIGL</sequence>
<evidence type="ECO:0000313" key="13">
    <source>
        <dbReference type="EMBL" id="TDY64071.1"/>
    </source>
</evidence>
<dbReference type="SUPFAM" id="SSF56935">
    <property type="entry name" value="Porins"/>
    <property type="match status" value="1"/>
</dbReference>
<dbReference type="Pfam" id="PF13715">
    <property type="entry name" value="CarbopepD_reg_2"/>
    <property type="match status" value="1"/>
</dbReference>
<evidence type="ECO:0000259" key="12">
    <source>
        <dbReference type="Pfam" id="PF07715"/>
    </source>
</evidence>
<keyword evidence="10" id="KW-0732">Signal</keyword>
<evidence type="ECO:0000256" key="7">
    <source>
        <dbReference type="ARBA" id="ARBA00023237"/>
    </source>
</evidence>